<accession>A0A6P1YHV3</accession>
<sequence length="121" mass="13627">MKLYAVRLMDTCEAVGVFWAPDVDELWVMVDAAADPGQCEFCLLKGIAAILWEGRTEARFGKAAPDDEEGLSSILEDATLEWSLGDMVWDEGARWKRLPLFDEPGGGFDIIKRERKDRRSC</sequence>
<evidence type="ECO:0000313" key="1">
    <source>
        <dbReference type="EMBL" id="QIB32665.1"/>
    </source>
</evidence>
<dbReference type="KEGG" id="apra:G3A50_02320"/>
<dbReference type="EMBL" id="CP048630">
    <property type="protein sequence ID" value="QIB32665.1"/>
    <property type="molecule type" value="Genomic_DNA"/>
</dbReference>
<gene>
    <name evidence="1" type="ORF">G3A50_02320</name>
</gene>
<evidence type="ECO:0000313" key="2">
    <source>
        <dbReference type="Proteomes" id="UP000464751"/>
    </source>
</evidence>
<organism evidence="1 2">
    <name type="scientific">Ancylobacter pratisalsi</name>
    <dbReference type="NCBI Taxonomy" id="1745854"/>
    <lineage>
        <taxon>Bacteria</taxon>
        <taxon>Pseudomonadati</taxon>
        <taxon>Pseudomonadota</taxon>
        <taxon>Alphaproteobacteria</taxon>
        <taxon>Hyphomicrobiales</taxon>
        <taxon>Xanthobacteraceae</taxon>
        <taxon>Ancylobacter</taxon>
    </lineage>
</organism>
<name>A0A6P1YHV3_9HYPH</name>
<dbReference type="Proteomes" id="UP000464751">
    <property type="component" value="Chromosome"/>
</dbReference>
<protein>
    <submittedName>
        <fullName evidence="1">Uncharacterized protein</fullName>
    </submittedName>
</protein>
<dbReference type="RefSeq" id="WP_163073733.1">
    <property type="nucleotide sequence ID" value="NZ_CP048630.1"/>
</dbReference>
<keyword evidence="2" id="KW-1185">Reference proteome</keyword>
<reference evidence="1 2" key="1">
    <citation type="submission" date="2020-02" db="EMBL/GenBank/DDBJ databases">
        <authorList>
            <person name="Li G."/>
        </authorList>
    </citation>
    <scope>NUCLEOTIDE SEQUENCE [LARGE SCALE GENOMIC DNA]</scope>
    <source>
        <strain evidence="1 2">DSM 102029</strain>
    </source>
</reference>
<proteinExistence type="predicted"/>
<dbReference type="AlphaFoldDB" id="A0A6P1YHV3"/>